<comment type="caution">
    <text evidence="3">The sequence shown here is derived from an EMBL/GenBank/DDBJ whole genome shotgun (WGS) entry which is preliminary data.</text>
</comment>
<evidence type="ECO:0000256" key="1">
    <source>
        <dbReference type="ARBA" id="ARBA00022801"/>
    </source>
</evidence>
<sequence>MTSESRDPLATFLSTAREQQVFSAAAWSVGTVDGTASRGLLGTRAWGGDPVDAETIWDLASLTKPIVGLVVMALLERGRLALTDPIALHLPVYADTDKADITIWHLLTHTSGIPGGQRLYRDHTDPTSLLRAVRQLPLRAAPGTQVEYSSQGFMILGLIAEAASGQTLDALVRRYVAEPVGMPRLMYNPPEEVRPLAAATEECGWRGRLIQGTVHDENAEVLGGVAAHAGLFATLDDIERLGLALLREGQGEHGRLLAPRTLAVMTRPATDHLDPLDHRRSLAWQGADILGTVPGDLLTAAAYGHAGFTGTSLWVDPTLGFYAVLLTNRVHPRRDSTAMQWVRPRFHNLAVTSVLERRG</sequence>
<dbReference type="RefSeq" id="WP_192754442.1">
    <property type="nucleotide sequence ID" value="NZ_BAABJL010000042.1"/>
</dbReference>
<dbReference type="Gene3D" id="3.40.710.10">
    <property type="entry name" value="DD-peptidase/beta-lactamase superfamily"/>
    <property type="match status" value="1"/>
</dbReference>
<name>A0A927RCE9_9ACTN</name>
<dbReference type="AlphaFoldDB" id="A0A927RCE9"/>
<dbReference type="InterPro" id="IPR050789">
    <property type="entry name" value="Diverse_Enzym_Activities"/>
</dbReference>
<accession>A0A927RCE9</accession>
<keyword evidence="4" id="KW-1185">Reference proteome</keyword>
<dbReference type="InterPro" id="IPR012338">
    <property type="entry name" value="Beta-lactam/transpept-like"/>
</dbReference>
<evidence type="ECO:0000313" key="3">
    <source>
        <dbReference type="EMBL" id="MBE1611192.1"/>
    </source>
</evidence>
<reference evidence="3" key="1">
    <citation type="submission" date="2020-10" db="EMBL/GenBank/DDBJ databases">
        <title>Sequencing the genomes of 1000 actinobacteria strains.</title>
        <authorList>
            <person name="Klenk H.-P."/>
        </authorList>
    </citation>
    <scope>NUCLEOTIDE SEQUENCE</scope>
    <source>
        <strain evidence="3">DSM 45354</strain>
    </source>
</reference>
<gene>
    <name evidence="3" type="ORF">HEB94_008040</name>
</gene>
<dbReference type="SUPFAM" id="SSF56601">
    <property type="entry name" value="beta-lactamase/transpeptidase-like"/>
    <property type="match status" value="1"/>
</dbReference>
<dbReference type="EMBL" id="JADBEM010000001">
    <property type="protein sequence ID" value="MBE1611192.1"/>
    <property type="molecule type" value="Genomic_DNA"/>
</dbReference>
<organism evidence="3 4">
    <name type="scientific">Actinopolymorpha pittospori</name>
    <dbReference type="NCBI Taxonomy" id="648752"/>
    <lineage>
        <taxon>Bacteria</taxon>
        <taxon>Bacillati</taxon>
        <taxon>Actinomycetota</taxon>
        <taxon>Actinomycetes</taxon>
        <taxon>Propionibacteriales</taxon>
        <taxon>Actinopolymorphaceae</taxon>
        <taxon>Actinopolymorpha</taxon>
    </lineage>
</organism>
<dbReference type="Pfam" id="PF00144">
    <property type="entry name" value="Beta-lactamase"/>
    <property type="match status" value="1"/>
</dbReference>
<protein>
    <submittedName>
        <fullName evidence="3">CubicO group peptidase (Beta-lactamase class C family)</fullName>
    </submittedName>
</protein>
<evidence type="ECO:0000259" key="2">
    <source>
        <dbReference type="Pfam" id="PF00144"/>
    </source>
</evidence>
<dbReference type="GO" id="GO:0016787">
    <property type="term" value="F:hydrolase activity"/>
    <property type="evidence" value="ECO:0007669"/>
    <property type="project" value="UniProtKB-KW"/>
</dbReference>
<keyword evidence="1" id="KW-0378">Hydrolase</keyword>
<dbReference type="InterPro" id="IPR001466">
    <property type="entry name" value="Beta-lactam-related"/>
</dbReference>
<evidence type="ECO:0000313" key="4">
    <source>
        <dbReference type="Proteomes" id="UP000638648"/>
    </source>
</evidence>
<feature type="domain" description="Beta-lactamase-related" evidence="2">
    <location>
        <begin position="45"/>
        <end position="336"/>
    </location>
</feature>
<proteinExistence type="predicted"/>
<dbReference type="PANTHER" id="PTHR43283:SF11">
    <property type="entry name" value="BETA-LACTAMASE-RELATED DOMAIN-CONTAINING PROTEIN"/>
    <property type="match status" value="1"/>
</dbReference>
<dbReference type="PANTHER" id="PTHR43283">
    <property type="entry name" value="BETA-LACTAMASE-RELATED"/>
    <property type="match status" value="1"/>
</dbReference>
<dbReference type="Proteomes" id="UP000638648">
    <property type="component" value="Unassembled WGS sequence"/>
</dbReference>